<evidence type="ECO:0000313" key="1">
    <source>
        <dbReference type="EMBL" id="MBB3194824.1"/>
    </source>
</evidence>
<name>A0ABR6GRS8_9BURK</name>
<proteinExistence type="predicted"/>
<reference evidence="1 2" key="1">
    <citation type="submission" date="2020-08" db="EMBL/GenBank/DDBJ databases">
        <title>Genomic Encyclopedia of Type Strains, Phase III (KMG-III): the genomes of soil and plant-associated and newly described type strains.</title>
        <authorList>
            <person name="Whitman W."/>
        </authorList>
    </citation>
    <scope>NUCLEOTIDE SEQUENCE [LARGE SCALE GENOMIC DNA]</scope>
    <source>
        <strain evidence="1 2">CECT 7247</strain>
    </source>
</reference>
<accession>A0ABR6GRS8</accession>
<evidence type="ECO:0000313" key="2">
    <source>
        <dbReference type="Proteomes" id="UP000574369"/>
    </source>
</evidence>
<sequence>MIPALPSLPMLSLPRWAQPLLNPSSTWPQAPTAQRHRALRQPALLRGATPRALRWAPLLAAALLAACATKTPLPAQQPPGGRPTAPTNDFSPAALQALRPAQFRSTLGSAAQVRERLELDRSRIRGASSAARSAPQDTAALRELAEALRLVAHYNLEQDTARPALLAALPGLDRQPVEVQRPLLTAAYTLYPQDAAPLLRDLLPRLTTPREFAIAAYTLLRSRQPSDLALVRSQVMQRETSEPRMQALVQALLMAEGLPQAARPPLADLLAVRPGFPVVFSFQRPGRQQMGLALVRQADGRFVRRGDGGLVNIAQLALSSSGLPGTLTLGNTPQGLFAIQGAGRAATNPWIGPTPYLHSKVPVEASVADFEQRPAGSTEPGWSIDRYRALLPATWRDYAPMQEAWLAGLAGRDEMLMHGSTIDPRYYLGNSFFPGTPSDGCMVAMEYWDGSGTMVHSDQLALLQAFTKDGRDRGYLVLVELDASPRPVSLAEVIDAVVQAESRL</sequence>
<gene>
    <name evidence="1" type="ORF">FHS28_002220</name>
</gene>
<comment type="caution">
    <text evidence="1">The sequence shown here is derived from an EMBL/GenBank/DDBJ whole genome shotgun (WGS) entry which is preliminary data.</text>
</comment>
<protein>
    <submittedName>
        <fullName evidence="1">Uncharacterized protein</fullName>
    </submittedName>
</protein>
<keyword evidence="2" id="KW-1185">Reference proteome</keyword>
<organism evidence="1 2">
    <name type="scientific">Roseateles terrae</name>
    <dbReference type="NCBI Taxonomy" id="431060"/>
    <lineage>
        <taxon>Bacteria</taxon>
        <taxon>Pseudomonadati</taxon>
        <taxon>Pseudomonadota</taxon>
        <taxon>Betaproteobacteria</taxon>
        <taxon>Burkholderiales</taxon>
        <taxon>Sphaerotilaceae</taxon>
        <taxon>Roseateles</taxon>
    </lineage>
</organism>
<dbReference type="RefSeq" id="WP_088452689.1">
    <property type="nucleotide sequence ID" value="NZ_JACHXO010000003.1"/>
</dbReference>
<dbReference type="Proteomes" id="UP000574369">
    <property type="component" value="Unassembled WGS sequence"/>
</dbReference>
<dbReference type="EMBL" id="JACHXO010000003">
    <property type="protein sequence ID" value="MBB3194824.1"/>
    <property type="molecule type" value="Genomic_DNA"/>
</dbReference>